<protein>
    <submittedName>
        <fullName evidence="2">Uncharacterized protein</fullName>
    </submittedName>
</protein>
<dbReference type="VEuPathDB" id="FungiDB:FUN_001671"/>
<dbReference type="AlphaFoldDB" id="A0A2I1FUC6"/>
<comment type="caution">
    <text evidence="2">The sequence shown here is derived from an EMBL/GenBank/DDBJ whole genome shotgun (WGS) entry which is preliminary data.</text>
</comment>
<dbReference type="EMBL" id="LLXI01000014">
    <property type="protein sequence ID" value="PKY37970.1"/>
    <property type="molecule type" value="Genomic_DNA"/>
</dbReference>
<evidence type="ECO:0000313" key="2">
    <source>
        <dbReference type="EMBL" id="PKY37970.1"/>
    </source>
</evidence>
<dbReference type="VEuPathDB" id="FungiDB:RhiirFUN_026269"/>
<dbReference type="VEuPathDB" id="FungiDB:RhiirA1_390032"/>
<name>A0A2I1FUC6_9GLOM</name>
<dbReference type="Proteomes" id="UP000234323">
    <property type="component" value="Unassembled WGS sequence"/>
</dbReference>
<feature type="region of interest" description="Disordered" evidence="1">
    <location>
        <begin position="35"/>
        <end position="110"/>
    </location>
</feature>
<gene>
    <name evidence="2" type="ORF">RhiirA4_536885</name>
</gene>
<organism evidence="2 3">
    <name type="scientific">Rhizophagus irregularis</name>
    <dbReference type="NCBI Taxonomy" id="588596"/>
    <lineage>
        <taxon>Eukaryota</taxon>
        <taxon>Fungi</taxon>
        <taxon>Fungi incertae sedis</taxon>
        <taxon>Mucoromycota</taxon>
        <taxon>Glomeromycotina</taxon>
        <taxon>Glomeromycetes</taxon>
        <taxon>Glomerales</taxon>
        <taxon>Glomeraceae</taxon>
        <taxon>Rhizophagus</taxon>
    </lineage>
</organism>
<evidence type="ECO:0000313" key="3">
    <source>
        <dbReference type="Proteomes" id="UP000234323"/>
    </source>
</evidence>
<proteinExistence type="predicted"/>
<feature type="compositionally biased region" description="Polar residues" evidence="1">
    <location>
        <begin position="88"/>
        <end position="105"/>
    </location>
</feature>
<sequence>MWQVATEQIKHYARSTTTSITKRFLDCKERTVKRAKIHEDSNGDENNPFYVSGEKSSTDSPNDIADNTLLVSGEKSSNDDSEDDEIVTSPSPQPQNGNKDSLSHTPNKREMSDERIVQYLIAMKQTLKYDQVTVQKPSVWTESLNTYSLKKYLENLKDKEKNMSIEKTIKICLQSEDNYIDIIDIKNLTPPENLISPLEDTNNIEEYTKNMFDKLLNKKDLNFQTKSKGESKLRS</sequence>
<accession>A0A2I1FUC6</accession>
<reference evidence="2 3" key="1">
    <citation type="submission" date="2015-10" db="EMBL/GenBank/DDBJ databases">
        <title>Genome analyses suggest a sexual origin of heterokaryosis in a supposedly ancient asexual fungus.</title>
        <authorList>
            <person name="Ropars J."/>
            <person name="Sedzielewska K."/>
            <person name="Noel J."/>
            <person name="Charron P."/>
            <person name="Farinelli L."/>
            <person name="Marton T."/>
            <person name="Kruger M."/>
            <person name="Pelin A."/>
            <person name="Brachmann A."/>
            <person name="Corradi N."/>
        </authorList>
    </citation>
    <scope>NUCLEOTIDE SEQUENCE [LARGE SCALE GENOMIC DNA]</scope>
    <source>
        <strain evidence="2 3">A4</strain>
    </source>
</reference>
<keyword evidence="3" id="KW-1185">Reference proteome</keyword>
<evidence type="ECO:0000256" key="1">
    <source>
        <dbReference type="SAM" id="MobiDB-lite"/>
    </source>
</evidence>